<accession>A0A8J7YJ43</accession>
<evidence type="ECO:0000313" key="3">
    <source>
        <dbReference type="EMBL" id="MBX0302796.1"/>
    </source>
</evidence>
<feature type="domain" description="DICT" evidence="2">
    <location>
        <begin position="362"/>
        <end position="467"/>
    </location>
</feature>
<dbReference type="AlphaFoldDB" id="A0A8J7YJ43"/>
<dbReference type="SUPFAM" id="SSF52540">
    <property type="entry name" value="P-loop containing nucleoside triphosphate hydrolases"/>
    <property type="match status" value="1"/>
</dbReference>
<dbReference type="RefSeq" id="WP_220587025.1">
    <property type="nucleotide sequence ID" value="NZ_RKLQ01000001.1"/>
</dbReference>
<gene>
    <name evidence="3" type="ORF">EGD98_03810</name>
</gene>
<dbReference type="InterPro" id="IPR027417">
    <property type="entry name" value="P-loop_NTPase"/>
</dbReference>
<evidence type="ECO:0000313" key="4">
    <source>
        <dbReference type="Proteomes" id="UP000783863"/>
    </source>
</evidence>
<reference evidence="3" key="1">
    <citation type="submission" date="2021-06" db="EMBL/GenBank/DDBJ databases">
        <title>Halomicroarcula sp. F24A a new haloarchaeum isolated from saline soil.</title>
        <authorList>
            <person name="Duran-Viseras A."/>
            <person name="Sanchez-Porro C."/>
            <person name="Ventosa A."/>
        </authorList>
    </citation>
    <scope>NUCLEOTIDE SEQUENCE</scope>
    <source>
        <strain evidence="3">F24A</strain>
    </source>
</reference>
<dbReference type="Proteomes" id="UP000783863">
    <property type="component" value="Unassembled WGS sequence"/>
</dbReference>
<feature type="compositionally biased region" description="Low complexity" evidence="1">
    <location>
        <begin position="239"/>
        <end position="251"/>
    </location>
</feature>
<feature type="compositionally biased region" description="Basic and acidic residues" evidence="1">
    <location>
        <begin position="211"/>
        <end position="221"/>
    </location>
</feature>
<dbReference type="InterPro" id="IPR055927">
    <property type="entry name" value="DUF7504"/>
</dbReference>
<dbReference type="InterPro" id="IPR019278">
    <property type="entry name" value="DICT_dom"/>
</dbReference>
<dbReference type="Gene3D" id="3.40.50.300">
    <property type="entry name" value="P-loop containing nucleotide triphosphate hydrolases"/>
    <property type="match status" value="1"/>
</dbReference>
<protein>
    <recommendedName>
        <fullName evidence="2">DICT domain-containing protein</fullName>
    </recommendedName>
</protein>
<keyword evidence="4" id="KW-1185">Reference proteome</keyword>
<feature type="region of interest" description="Disordered" evidence="1">
    <location>
        <begin position="199"/>
        <end position="254"/>
    </location>
</feature>
<sequence length="507" mass="54526">MFRVGSLLPVEGVPPGSTLLIVGPPMTGKRTLAMELLAAGFDDEAAAVVSTDSSAADVREAVTQYTDIPADQLPLGVVDCVGDSHGSESLGPLDSRVSSPADLTGIGMELTTLMERLYGEYSSRLRVGLLSLTTMSMYAAPEQVVRFLHVVTNRIREADGIGFVVAHADTMEEAHLQRLRSFVDGVVEVREHDDEMQLRVLGLPEGNTEWTSRKTDQRSRAEPPSAAVGREATTDSEPAAADAGGSTTTATPVDGSLREIFDAVRADAPTLTVTNYSGPPEELAVVERYFDRHGVEVREASMDVAEPKSVALLHRGDDLLASESVPALRGAIDIDAGTTDTFEKRHTSDLLTNLERSVYGASAADKGLLIDVSHNVELLANRTGSGRLHAGFQRLSNLVDDAQAARIYERLASSGVEVHVYGTPDTEATVPGVTVHEEDTEEMAESWFVVYDGDGDPERQSALLAHELDTDNVYDGFWTYKSDIVTRIDDYLTATYLDGATVGGRSD</sequence>
<organism evidence="3 4">
    <name type="scientific">Haloarcula salinisoli</name>
    <dbReference type="NCBI Taxonomy" id="2487746"/>
    <lineage>
        <taxon>Archaea</taxon>
        <taxon>Methanobacteriati</taxon>
        <taxon>Methanobacteriota</taxon>
        <taxon>Stenosarchaea group</taxon>
        <taxon>Halobacteria</taxon>
        <taxon>Halobacteriales</taxon>
        <taxon>Haloarculaceae</taxon>
        <taxon>Haloarcula</taxon>
    </lineage>
</organism>
<name>A0A8J7YJ43_9EURY</name>
<comment type="caution">
    <text evidence="3">The sequence shown here is derived from an EMBL/GenBank/DDBJ whole genome shotgun (WGS) entry which is preliminary data.</text>
</comment>
<proteinExistence type="predicted"/>
<dbReference type="EMBL" id="RKLQ01000001">
    <property type="protein sequence ID" value="MBX0302796.1"/>
    <property type="molecule type" value="Genomic_DNA"/>
</dbReference>
<dbReference type="Pfam" id="PF10069">
    <property type="entry name" value="DICT"/>
    <property type="match status" value="1"/>
</dbReference>
<dbReference type="Pfam" id="PF24336">
    <property type="entry name" value="DUF7504"/>
    <property type="match status" value="1"/>
</dbReference>
<evidence type="ECO:0000259" key="2">
    <source>
        <dbReference type="Pfam" id="PF10069"/>
    </source>
</evidence>
<evidence type="ECO:0000256" key="1">
    <source>
        <dbReference type="SAM" id="MobiDB-lite"/>
    </source>
</evidence>